<proteinExistence type="predicted"/>
<dbReference type="EMBL" id="JAARLZ010000009">
    <property type="protein sequence ID" value="NII07952.1"/>
    <property type="molecule type" value="Genomic_DNA"/>
</dbReference>
<dbReference type="AlphaFoldDB" id="A0A7X5UCV5"/>
<name>A0A7X5UCV5_9GAMM</name>
<evidence type="ECO:0000313" key="2">
    <source>
        <dbReference type="EMBL" id="NII07952.1"/>
    </source>
</evidence>
<dbReference type="Proteomes" id="UP000490980">
    <property type="component" value="Unassembled WGS sequence"/>
</dbReference>
<dbReference type="RefSeq" id="WP_166950258.1">
    <property type="nucleotide sequence ID" value="NZ_JAARLZ010000009.1"/>
</dbReference>
<organism evidence="2 3">
    <name type="scientific">Luteibacter anthropi</name>
    <dbReference type="NCBI Taxonomy" id="564369"/>
    <lineage>
        <taxon>Bacteria</taxon>
        <taxon>Pseudomonadati</taxon>
        <taxon>Pseudomonadota</taxon>
        <taxon>Gammaproteobacteria</taxon>
        <taxon>Lysobacterales</taxon>
        <taxon>Rhodanobacteraceae</taxon>
        <taxon>Luteibacter</taxon>
    </lineage>
</organism>
<comment type="caution">
    <text evidence="2">The sequence shown here is derived from an EMBL/GenBank/DDBJ whole genome shotgun (WGS) entry which is preliminary data.</text>
</comment>
<keyword evidence="3" id="KW-1185">Reference proteome</keyword>
<protein>
    <recommendedName>
        <fullName evidence="1">DUF6895 domain-containing protein</fullName>
    </recommendedName>
</protein>
<gene>
    <name evidence="2" type="ORF">HBF25_16330</name>
</gene>
<reference evidence="2 3" key="1">
    <citation type="submission" date="2020-03" db="EMBL/GenBank/DDBJ databases">
        <authorList>
            <person name="Lai Q."/>
        </authorList>
    </citation>
    <scope>NUCLEOTIDE SEQUENCE [LARGE SCALE GENOMIC DNA]</scope>
    <source>
        <strain evidence="2 3">CCUG 25036</strain>
    </source>
</reference>
<evidence type="ECO:0000313" key="3">
    <source>
        <dbReference type="Proteomes" id="UP000490980"/>
    </source>
</evidence>
<dbReference type="Pfam" id="PF21836">
    <property type="entry name" value="DUF6895"/>
    <property type="match status" value="1"/>
</dbReference>
<evidence type="ECO:0000259" key="1">
    <source>
        <dbReference type="Pfam" id="PF21836"/>
    </source>
</evidence>
<sequence>MIDQVQAALDAADDWLCDHLVHAEPLRGDSPGEYLFRCKVFNELAFYVQWRSRLACPEKSPVHAIRRHILAHARGDYLELAARDPRRVLIFCSAVGYALGHGALSNGDARLARWILSPGFAWNTEWVPNRQLDLLQSRRLGGLGELMDVASVVAASSVAWPPSPFLADREAYYAFTHSVYYSWLLGQLPAECGGHSALAIEGGLCRALHEGDIDLAYELFAAAALHGLGPGPGQRNLLRRTLPSLMEEGAVHAPANTKDEAMAAFVASRAGERAWAERFHVTLVAALGLACALYRGQAHDMEEAHNDAATVDVVGAMFSSFHGRRWKAGLHAAERMLRDGVPGWSGNVFREGLGVFLTCAMDGEGVPHGLVEERMAFRRLSPGGGFEQSILEPLQRHYRVVADLLATPCAGKLAAG</sequence>
<dbReference type="InterPro" id="IPR054190">
    <property type="entry name" value="DUF6895"/>
</dbReference>
<feature type="domain" description="DUF6895" evidence="1">
    <location>
        <begin position="10"/>
        <end position="287"/>
    </location>
</feature>
<accession>A0A7X5UCV5</accession>